<dbReference type="GO" id="GO:0003676">
    <property type="term" value="F:nucleic acid binding"/>
    <property type="evidence" value="ECO:0007669"/>
    <property type="project" value="InterPro"/>
</dbReference>
<sequence>MALPKLSLDEKKKALKKAQEVRSKRAKIRQNLKAGKTTIREVLDNINDDVIAKMRVVYLLESLPRIGKVKTKKIMTDIGIDETRRIQGLGNRQKQALIERLGSN</sequence>
<dbReference type="AlphaFoldDB" id="A0A4R1RB24"/>
<dbReference type="Pfam" id="PF22525">
    <property type="entry name" value="H2TH_5"/>
    <property type="match status" value="1"/>
</dbReference>
<reference evidence="2 3" key="1">
    <citation type="submission" date="2019-03" db="EMBL/GenBank/DDBJ databases">
        <title>Genomic Encyclopedia of Type Strains, Phase IV (KMG-IV): sequencing the most valuable type-strain genomes for metagenomic binning, comparative biology and taxonomic classification.</title>
        <authorList>
            <person name="Goeker M."/>
        </authorList>
    </citation>
    <scope>NUCLEOTIDE SEQUENCE [LARGE SCALE GENOMIC DNA]</scope>
    <source>
        <strain evidence="2 3">LX-B</strain>
    </source>
</reference>
<name>A0A4R1RB24_HYDET</name>
<dbReference type="InterPro" id="IPR047806">
    <property type="entry name" value="IHF_actinobact"/>
</dbReference>
<dbReference type="OrthoDB" id="3197442at2"/>
<dbReference type="RefSeq" id="WP_132015441.1">
    <property type="nucleotide sequence ID" value="NZ_SLUN01000022.1"/>
</dbReference>
<evidence type="ECO:0000313" key="3">
    <source>
        <dbReference type="Proteomes" id="UP000295008"/>
    </source>
</evidence>
<proteinExistence type="predicted"/>
<keyword evidence="3" id="KW-1185">Reference proteome</keyword>
<protein>
    <recommendedName>
        <fullName evidence="1">Integration host factor-like helix-two turn-helix domain-containing protein</fullName>
    </recommendedName>
</protein>
<dbReference type="EMBL" id="SLUN01000022">
    <property type="protein sequence ID" value="TCL62973.1"/>
    <property type="molecule type" value="Genomic_DNA"/>
</dbReference>
<comment type="caution">
    <text evidence="2">The sequence shown here is derived from an EMBL/GenBank/DDBJ whole genome shotgun (WGS) entry which is preliminary data.</text>
</comment>
<gene>
    <name evidence="2" type="ORF">EDC14_102227</name>
</gene>
<dbReference type="NCBIfam" id="NF041260">
    <property type="entry name" value="actino_IHF"/>
    <property type="match status" value="1"/>
</dbReference>
<evidence type="ECO:0000259" key="1">
    <source>
        <dbReference type="Pfam" id="PF22525"/>
    </source>
</evidence>
<organism evidence="2 3">
    <name type="scientific">Hydrogenispora ethanolica</name>
    <dbReference type="NCBI Taxonomy" id="1082276"/>
    <lineage>
        <taxon>Bacteria</taxon>
        <taxon>Bacillati</taxon>
        <taxon>Bacillota</taxon>
        <taxon>Hydrogenispora</taxon>
    </lineage>
</organism>
<dbReference type="Gene3D" id="1.10.8.50">
    <property type="match status" value="1"/>
</dbReference>
<dbReference type="InterPro" id="IPR055201">
    <property type="entry name" value="IHF-like_H2TH"/>
</dbReference>
<evidence type="ECO:0000313" key="2">
    <source>
        <dbReference type="EMBL" id="TCL62973.1"/>
    </source>
</evidence>
<dbReference type="InterPro" id="IPR010979">
    <property type="entry name" value="Ribosomal_uS13-like_H2TH"/>
</dbReference>
<feature type="domain" description="Integration host factor-like helix-two turn-helix" evidence="1">
    <location>
        <begin position="32"/>
        <end position="100"/>
    </location>
</feature>
<dbReference type="Proteomes" id="UP000295008">
    <property type="component" value="Unassembled WGS sequence"/>
</dbReference>
<dbReference type="SUPFAM" id="SSF46946">
    <property type="entry name" value="S13-like H2TH domain"/>
    <property type="match status" value="1"/>
</dbReference>
<accession>A0A4R1RB24</accession>